<dbReference type="InterPro" id="IPR003838">
    <property type="entry name" value="ABC3_permease_C"/>
</dbReference>
<dbReference type="GO" id="GO:0022857">
    <property type="term" value="F:transmembrane transporter activity"/>
    <property type="evidence" value="ECO:0007669"/>
    <property type="project" value="TreeGrafter"/>
</dbReference>
<feature type="transmembrane region" description="Helical" evidence="6">
    <location>
        <begin position="361"/>
        <end position="382"/>
    </location>
</feature>
<keyword evidence="10" id="KW-1185">Reference proteome</keyword>
<dbReference type="PANTHER" id="PTHR30572">
    <property type="entry name" value="MEMBRANE COMPONENT OF TRANSPORTER-RELATED"/>
    <property type="match status" value="1"/>
</dbReference>
<feature type="transmembrane region" description="Helical" evidence="6">
    <location>
        <begin position="23"/>
        <end position="47"/>
    </location>
</feature>
<evidence type="ECO:0000256" key="4">
    <source>
        <dbReference type="ARBA" id="ARBA00022989"/>
    </source>
</evidence>
<keyword evidence="5 6" id="KW-0472">Membrane</keyword>
<feature type="transmembrane region" description="Helical" evidence="6">
    <location>
        <begin position="316"/>
        <end position="334"/>
    </location>
</feature>
<keyword evidence="2" id="KW-1003">Cell membrane</keyword>
<dbReference type="AlphaFoldDB" id="A0A0F4QUQ0"/>
<comment type="caution">
    <text evidence="9">The sequence shown here is derived from an EMBL/GenBank/DDBJ whole genome shotgun (WGS) entry which is preliminary data.</text>
</comment>
<dbReference type="Proteomes" id="UP000033452">
    <property type="component" value="Unassembled WGS sequence"/>
</dbReference>
<dbReference type="GO" id="GO:0005886">
    <property type="term" value="C:plasma membrane"/>
    <property type="evidence" value="ECO:0007669"/>
    <property type="project" value="UniProtKB-SubCell"/>
</dbReference>
<protein>
    <recommendedName>
        <fullName evidence="11">ABC transporter permease</fullName>
    </recommendedName>
</protein>
<keyword evidence="4 6" id="KW-1133">Transmembrane helix</keyword>
<evidence type="ECO:0000256" key="3">
    <source>
        <dbReference type="ARBA" id="ARBA00022692"/>
    </source>
</evidence>
<dbReference type="InterPro" id="IPR025857">
    <property type="entry name" value="MacB_PCD"/>
</dbReference>
<sequence>MGLKIHHVVQLLLFSVKSLRNRWWPTLNAVIGIAAVVGTMATILAIATGYRASMNMNGSSENILIMSSGAQSELESNLSIETQLQVKTHDFAEKSAEGLPLSASESYSIVTFEQQGQSNNIALRGVESASYLLRPEWHLLKGRLPTQGRREVIVGQNLSQRFPDLQIGYAISIDSRDWLIVGIFGSEGSVSESEIWADRVYLQGVQGNSQAVQIIYARPKADIQLKTLETNLNESALVDVKVLLEADYYARQAKQMSTFVEVLAFGIGLLMAVAAMFAAMNSSHAAIASRRKEFATFIVLGVSQSAVLHALLIEAIVIGVLGALLGFSVAYVIYDGHTASTLFYSQNFTQVVFNFELDEGVFLFALLVAVCTSFLGGLAPALNNARSTVSSALSDRV</sequence>
<feature type="transmembrane region" description="Helical" evidence="6">
    <location>
        <begin position="294"/>
        <end position="311"/>
    </location>
</feature>
<dbReference type="RefSeq" id="WP_046004055.1">
    <property type="nucleotide sequence ID" value="NZ_JXYA01000010.1"/>
</dbReference>
<reference evidence="9 10" key="1">
    <citation type="journal article" date="2015" name="BMC Genomics">
        <title>Genome mining reveals unlocked bioactive potential of marine Gram-negative bacteria.</title>
        <authorList>
            <person name="Machado H."/>
            <person name="Sonnenschein E.C."/>
            <person name="Melchiorsen J."/>
            <person name="Gram L."/>
        </authorList>
    </citation>
    <scope>NUCLEOTIDE SEQUENCE [LARGE SCALE GENOMIC DNA]</scope>
    <source>
        <strain evidence="9 10">S2471</strain>
    </source>
</reference>
<dbReference type="Pfam" id="PF02687">
    <property type="entry name" value="FtsX"/>
    <property type="match status" value="1"/>
</dbReference>
<feature type="transmembrane region" description="Helical" evidence="6">
    <location>
        <begin position="259"/>
        <end position="282"/>
    </location>
</feature>
<evidence type="ECO:0000259" key="8">
    <source>
        <dbReference type="Pfam" id="PF12704"/>
    </source>
</evidence>
<evidence type="ECO:0008006" key="11">
    <source>
        <dbReference type="Google" id="ProtNLM"/>
    </source>
</evidence>
<keyword evidence="3 6" id="KW-0812">Transmembrane</keyword>
<feature type="domain" description="ABC3 transporter permease C-terminal" evidence="7">
    <location>
        <begin position="267"/>
        <end position="382"/>
    </location>
</feature>
<dbReference type="Pfam" id="PF12704">
    <property type="entry name" value="MacB_PCD"/>
    <property type="match status" value="1"/>
</dbReference>
<dbReference type="InterPro" id="IPR050250">
    <property type="entry name" value="Macrolide_Exporter_MacB"/>
</dbReference>
<evidence type="ECO:0000256" key="5">
    <source>
        <dbReference type="ARBA" id="ARBA00023136"/>
    </source>
</evidence>
<evidence type="ECO:0000256" key="2">
    <source>
        <dbReference type="ARBA" id="ARBA00022475"/>
    </source>
</evidence>
<dbReference type="OrthoDB" id="241967at2"/>
<comment type="subcellular location">
    <subcellularLocation>
        <location evidence="1">Cell membrane</location>
        <topology evidence="1">Multi-pass membrane protein</topology>
    </subcellularLocation>
</comment>
<dbReference type="EMBL" id="JXYA01000010">
    <property type="protein sequence ID" value="KJZ11431.1"/>
    <property type="molecule type" value="Genomic_DNA"/>
</dbReference>
<evidence type="ECO:0000259" key="7">
    <source>
        <dbReference type="Pfam" id="PF02687"/>
    </source>
</evidence>
<gene>
    <name evidence="9" type="ORF">TW77_06025</name>
</gene>
<feature type="domain" description="MacB-like periplasmic core" evidence="8">
    <location>
        <begin position="29"/>
        <end position="231"/>
    </location>
</feature>
<organism evidence="9 10">
    <name type="scientific">Pseudoalteromonas rubra</name>
    <dbReference type="NCBI Taxonomy" id="43658"/>
    <lineage>
        <taxon>Bacteria</taxon>
        <taxon>Pseudomonadati</taxon>
        <taxon>Pseudomonadota</taxon>
        <taxon>Gammaproteobacteria</taxon>
        <taxon>Alteromonadales</taxon>
        <taxon>Pseudoalteromonadaceae</taxon>
        <taxon>Pseudoalteromonas</taxon>
    </lineage>
</organism>
<dbReference type="PATRIC" id="fig|43658.5.peg.1262"/>
<dbReference type="PANTHER" id="PTHR30572:SF15">
    <property type="entry name" value="ABC TRANSPORTER PERMEASE"/>
    <property type="match status" value="1"/>
</dbReference>
<evidence type="ECO:0000313" key="9">
    <source>
        <dbReference type="EMBL" id="KJZ11431.1"/>
    </source>
</evidence>
<proteinExistence type="predicted"/>
<evidence type="ECO:0000313" key="10">
    <source>
        <dbReference type="Proteomes" id="UP000033452"/>
    </source>
</evidence>
<evidence type="ECO:0000256" key="6">
    <source>
        <dbReference type="SAM" id="Phobius"/>
    </source>
</evidence>
<evidence type="ECO:0000256" key="1">
    <source>
        <dbReference type="ARBA" id="ARBA00004651"/>
    </source>
</evidence>
<name>A0A0F4QUQ0_9GAMM</name>
<accession>A0A0F4QUQ0</accession>